<proteinExistence type="predicted"/>
<organism evidence="2 3">
    <name type="scientific">Thelonectria olida</name>
    <dbReference type="NCBI Taxonomy" id="1576542"/>
    <lineage>
        <taxon>Eukaryota</taxon>
        <taxon>Fungi</taxon>
        <taxon>Dikarya</taxon>
        <taxon>Ascomycota</taxon>
        <taxon>Pezizomycotina</taxon>
        <taxon>Sordariomycetes</taxon>
        <taxon>Hypocreomycetidae</taxon>
        <taxon>Hypocreales</taxon>
        <taxon>Nectriaceae</taxon>
        <taxon>Thelonectria</taxon>
    </lineage>
</organism>
<dbReference type="Gene3D" id="3.20.20.140">
    <property type="entry name" value="Metal-dependent hydrolases"/>
    <property type="match status" value="1"/>
</dbReference>
<protein>
    <recommendedName>
        <fullName evidence="1">Amidohydrolase-related domain-containing protein</fullName>
    </recommendedName>
</protein>
<dbReference type="GO" id="GO:0016787">
    <property type="term" value="F:hydrolase activity"/>
    <property type="evidence" value="ECO:0007669"/>
    <property type="project" value="InterPro"/>
</dbReference>
<dbReference type="InterPro" id="IPR006680">
    <property type="entry name" value="Amidohydro-rel"/>
</dbReference>
<dbReference type="SUPFAM" id="SSF51556">
    <property type="entry name" value="Metallo-dependent hydrolases"/>
    <property type="match status" value="1"/>
</dbReference>
<gene>
    <name evidence="2" type="ORF">B0T10DRAFT_470775</name>
</gene>
<dbReference type="Pfam" id="PF04909">
    <property type="entry name" value="Amidohydro_2"/>
    <property type="match status" value="1"/>
</dbReference>
<keyword evidence="3" id="KW-1185">Reference proteome</keyword>
<evidence type="ECO:0000313" key="3">
    <source>
        <dbReference type="Proteomes" id="UP000777438"/>
    </source>
</evidence>
<dbReference type="InterPro" id="IPR052358">
    <property type="entry name" value="Aro_Compnd_Degr_Hydrolases"/>
</dbReference>
<name>A0A9P9AWH8_9HYPO</name>
<dbReference type="InterPro" id="IPR032466">
    <property type="entry name" value="Metal_Hydrolase"/>
</dbReference>
<dbReference type="OrthoDB" id="2135488at2759"/>
<accession>A0A9P9AWH8</accession>
<dbReference type="EMBL" id="JAGPYM010000001">
    <property type="protein sequence ID" value="KAH6900467.1"/>
    <property type="molecule type" value="Genomic_DNA"/>
</dbReference>
<dbReference type="Proteomes" id="UP000777438">
    <property type="component" value="Unassembled WGS sequence"/>
</dbReference>
<comment type="caution">
    <text evidence="2">The sequence shown here is derived from an EMBL/GenBank/DDBJ whole genome shotgun (WGS) entry which is preliminary data.</text>
</comment>
<reference evidence="2 3" key="1">
    <citation type="journal article" date="2021" name="Nat. Commun.">
        <title>Genetic determinants of endophytism in the Arabidopsis root mycobiome.</title>
        <authorList>
            <person name="Mesny F."/>
            <person name="Miyauchi S."/>
            <person name="Thiergart T."/>
            <person name="Pickel B."/>
            <person name="Atanasova L."/>
            <person name="Karlsson M."/>
            <person name="Huettel B."/>
            <person name="Barry K.W."/>
            <person name="Haridas S."/>
            <person name="Chen C."/>
            <person name="Bauer D."/>
            <person name="Andreopoulos W."/>
            <person name="Pangilinan J."/>
            <person name="LaButti K."/>
            <person name="Riley R."/>
            <person name="Lipzen A."/>
            <person name="Clum A."/>
            <person name="Drula E."/>
            <person name="Henrissat B."/>
            <person name="Kohler A."/>
            <person name="Grigoriev I.V."/>
            <person name="Martin F.M."/>
            <person name="Hacquard S."/>
        </authorList>
    </citation>
    <scope>NUCLEOTIDE SEQUENCE [LARGE SCALE GENOMIC DNA]</scope>
    <source>
        <strain evidence="2 3">MPI-CAGE-CH-0241</strain>
    </source>
</reference>
<dbReference type="PANTHER" id="PTHR35563">
    <property type="entry name" value="BARREL METAL-DEPENDENT HYDROLASE, PUTATIVE (AFU_ORTHOLOGUE AFUA_1G16240)-RELATED"/>
    <property type="match status" value="1"/>
</dbReference>
<dbReference type="PANTHER" id="PTHR35563:SF2">
    <property type="entry name" value="BARREL METAL-DEPENDENT HYDROLASE, PUTATIVE (AFU_ORTHOLOGUE AFUA_1G16240)-RELATED"/>
    <property type="match status" value="1"/>
</dbReference>
<feature type="domain" description="Amidohydrolase-related" evidence="1">
    <location>
        <begin position="133"/>
        <end position="405"/>
    </location>
</feature>
<evidence type="ECO:0000259" key="1">
    <source>
        <dbReference type="Pfam" id="PF04909"/>
    </source>
</evidence>
<evidence type="ECO:0000313" key="2">
    <source>
        <dbReference type="EMBL" id="KAH6900467.1"/>
    </source>
</evidence>
<dbReference type="AlphaFoldDB" id="A0A9P9AWH8"/>
<sequence length="409" mass="45868">MPPSLAHFPRTPGVVAAVNLRPSHHGPRRLDALSLMTRGRGRDAWSCARIPCRRLHTEPFLSLPSSATAATRFISTTDPLRNQKPRRIDLLSLSRRRNLLHHRRLYHVTAATMAAPSSSAPPAIAQRIPPDAWDSHMHVVDPDTYPLGPEAAYRPNTYSLQQALAFEATVGIRNIVLVQPSIYGDDNTCTLDALRALGPERGRAVVQFDPATITAAQLREWHQLGVRGVRLNIQSYEREVDAAGLSRALHRYADAVRDLGWAVQIYLPMPLIPLLEPIVPALNVRFCIDHMGHPLLDGQSSTADPYRLPGFPSLVRLLQTSNTYIKLSAPYRTSKVPDYTDIDPVAKELIKLAGTSRIVFATDWPHTRYEGLDIRPWMETVLGWCGDDDFLRERLFRGNAEDLWDVMRS</sequence>